<organism evidence="7 8">
    <name type="scientific">Candidatus Propionivibrio aalborgensis</name>
    <dbReference type="NCBI Taxonomy" id="1860101"/>
    <lineage>
        <taxon>Bacteria</taxon>
        <taxon>Pseudomonadati</taxon>
        <taxon>Pseudomonadota</taxon>
        <taxon>Betaproteobacteria</taxon>
        <taxon>Rhodocyclales</taxon>
        <taxon>Rhodocyclaceae</taxon>
        <taxon>Propionivibrio</taxon>
    </lineage>
</organism>
<dbReference type="InterPro" id="IPR046357">
    <property type="entry name" value="PPIase_dom_sf"/>
</dbReference>
<dbReference type="Gene3D" id="3.10.50.40">
    <property type="match status" value="1"/>
</dbReference>
<dbReference type="Pfam" id="PF00639">
    <property type="entry name" value="Rotamase"/>
    <property type="match status" value="1"/>
</dbReference>
<dbReference type="PROSITE" id="PS50198">
    <property type="entry name" value="PPIC_PPIASE_2"/>
    <property type="match status" value="1"/>
</dbReference>
<dbReference type="InterPro" id="IPR027304">
    <property type="entry name" value="Trigger_fact/SurA_dom_sf"/>
</dbReference>
<dbReference type="Proteomes" id="UP000199600">
    <property type="component" value="Unassembled WGS sequence"/>
</dbReference>
<keyword evidence="4 5" id="KW-0697">Rotamase</keyword>
<evidence type="ECO:0000259" key="6">
    <source>
        <dbReference type="PROSITE" id="PS50198"/>
    </source>
</evidence>
<evidence type="ECO:0000256" key="4">
    <source>
        <dbReference type="ARBA" id="ARBA00023110"/>
    </source>
</evidence>
<evidence type="ECO:0000256" key="3">
    <source>
        <dbReference type="ARBA" id="ARBA00013194"/>
    </source>
</evidence>
<keyword evidence="8" id="KW-1185">Reference proteome</keyword>
<keyword evidence="5 7" id="KW-0413">Isomerase</keyword>
<dbReference type="EC" id="5.2.1.8" evidence="3"/>
<dbReference type="EMBL" id="FLQY01000240">
    <property type="protein sequence ID" value="SBT09245.1"/>
    <property type="molecule type" value="Genomic_DNA"/>
</dbReference>
<evidence type="ECO:0000256" key="5">
    <source>
        <dbReference type="PROSITE-ProRule" id="PRU00278"/>
    </source>
</evidence>
<feature type="domain" description="PpiC" evidence="6">
    <location>
        <begin position="79"/>
        <end position="177"/>
    </location>
</feature>
<evidence type="ECO:0000256" key="2">
    <source>
        <dbReference type="ARBA" id="ARBA00007656"/>
    </source>
</evidence>
<accession>A0A1A8XW56</accession>
<dbReference type="InterPro" id="IPR050245">
    <property type="entry name" value="PrsA_foldase"/>
</dbReference>
<reference evidence="7 8" key="1">
    <citation type="submission" date="2016-06" db="EMBL/GenBank/DDBJ databases">
        <authorList>
            <person name="Kjaerup R.B."/>
            <person name="Dalgaard T.S."/>
            <person name="Juul-Madsen H.R."/>
        </authorList>
    </citation>
    <scope>NUCLEOTIDE SEQUENCE [LARGE SCALE GENOMIC DNA]</scope>
    <source>
        <strain evidence="7">2</strain>
    </source>
</reference>
<sequence>MRRTLSTRLEEIHKRYASEDEFTQDLERVGIGEVELEKAVERDLRVDAVLEKVASSAATVSAVDAEIFYRLHPEAFDRPESRRLRHILLTFSNAKKKARAFAQLEACRYNAKGAERFGEMALRHSHCPTATDGGKLGVVKRGQLYPELEPAAFSLAEGEISRVLESPIGLHILHCDEILPGGIMPFVEVRQRIIDHLFEKRRHKKQRDWIKRRQLRRAKS</sequence>
<dbReference type="SUPFAM" id="SSF109998">
    <property type="entry name" value="Triger factor/SurA peptide-binding domain-like"/>
    <property type="match status" value="1"/>
</dbReference>
<comment type="similarity">
    <text evidence="2">Belongs to the PpiC/parvulin rotamase family.</text>
</comment>
<dbReference type="InterPro" id="IPR000297">
    <property type="entry name" value="PPIase_PpiC"/>
</dbReference>
<evidence type="ECO:0000256" key="1">
    <source>
        <dbReference type="ARBA" id="ARBA00000971"/>
    </source>
</evidence>
<gene>
    <name evidence="7" type="ORF">PROAA_3140004</name>
</gene>
<proteinExistence type="inferred from homology"/>
<dbReference type="AlphaFoldDB" id="A0A1A8XW56"/>
<dbReference type="PANTHER" id="PTHR47245">
    <property type="entry name" value="PEPTIDYLPROLYL ISOMERASE"/>
    <property type="match status" value="1"/>
</dbReference>
<dbReference type="SUPFAM" id="SSF54534">
    <property type="entry name" value="FKBP-like"/>
    <property type="match status" value="1"/>
</dbReference>
<dbReference type="PANTHER" id="PTHR47245:SF2">
    <property type="entry name" value="PEPTIDYL-PROLYL CIS-TRANS ISOMERASE HP_0175-RELATED"/>
    <property type="match status" value="1"/>
</dbReference>
<comment type="catalytic activity">
    <reaction evidence="1">
        <text>[protein]-peptidylproline (omega=180) = [protein]-peptidylproline (omega=0)</text>
        <dbReference type="Rhea" id="RHEA:16237"/>
        <dbReference type="Rhea" id="RHEA-COMP:10747"/>
        <dbReference type="Rhea" id="RHEA-COMP:10748"/>
        <dbReference type="ChEBI" id="CHEBI:83833"/>
        <dbReference type="ChEBI" id="CHEBI:83834"/>
        <dbReference type="EC" id="5.2.1.8"/>
    </reaction>
</comment>
<evidence type="ECO:0000313" key="7">
    <source>
        <dbReference type="EMBL" id="SBT09245.1"/>
    </source>
</evidence>
<dbReference type="GO" id="GO:0003755">
    <property type="term" value="F:peptidyl-prolyl cis-trans isomerase activity"/>
    <property type="evidence" value="ECO:0007669"/>
    <property type="project" value="UniProtKB-KW"/>
</dbReference>
<evidence type="ECO:0000313" key="8">
    <source>
        <dbReference type="Proteomes" id="UP000199600"/>
    </source>
</evidence>
<protein>
    <recommendedName>
        <fullName evidence="3">peptidylprolyl isomerase</fullName>
        <ecNumber evidence="3">5.2.1.8</ecNumber>
    </recommendedName>
</protein>
<name>A0A1A8XW56_9RHOO</name>